<organism evidence="1 2">
    <name type="scientific">Setaria viridis</name>
    <name type="common">Green bristlegrass</name>
    <name type="synonym">Setaria italica subsp. viridis</name>
    <dbReference type="NCBI Taxonomy" id="4556"/>
    <lineage>
        <taxon>Eukaryota</taxon>
        <taxon>Viridiplantae</taxon>
        <taxon>Streptophyta</taxon>
        <taxon>Embryophyta</taxon>
        <taxon>Tracheophyta</taxon>
        <taxon>Spermatophyta</taxon>
        <taxon>Magnoliopsida</taxon>
        <taxon>Liliopsida</taxon>
        <taxon>Poales</taxon>
        <taxon>Poaceae</taxon>
        <taxon>PACMAD clade</taxon>
        <taxon>Panicoideae</taxon>
        <taxon>Panicodae</taxon>
        <taxon>Paniceae</taxon>
        <taxon>Cenchrinae</taxon>
        <taxon>Setaria</taxon>
    </lineage>
</organism>
<proteinExistence type="predicted"/>
<name>A0A4U6UDG2_SETVI</name>
<sequence>MELFSRLALFFSWLELTKPPHCFCRWVVWFPSAHAPCRLRSNVDLGPDQPFDHICNYISNVENSSF</sequence>
<accession>A0A4U6UDG2</accession>
<dbReference type="AlphaFoldDB" id="A0A4U6UDG2"/>
<dbReference type="Gramene" id="TKW13918">
    <property type="protein sequence ID" value="TKW13918"/>
    <property type="gene ID" value="SEVIR_5G132516v2"/>
</dbReference>
<dbReference type="Proteomes" id="UP000298652">
    <property type="component" value="Chromosome 5"/>
</dbReference>
<keyword evidence="2" id="KW-1185">Reference proteome</keyword>
<evidence type="ECO:0000313" key="2">
    <source>
        <dbReference type="Proteomes" id="UP000298652"/>
    </source>
</evidence>
<evidence type="ECO:0000313" key="1">
    <source>
        <dbReference type="EMBL" id="TKW13918.1"/>
    </source>
</evidence>
<dbReference type="EMBL" id="CM016556">
    <property type="protein sequence ID" value="TKW13918.1"/>
    <property type="molecule type" value="Genomic_DNA"/>
</dbReference>
<protein>
    <submittedName>
        <fullName evidence="1">Uncharacterized protein</fullName>
    </submittedName>
</protein>
<gene>
    <name evidence="1" type="ORF">SEVIR_5G132516v2</name>
</gene>
<reference evidence="1" key="1">
    <citation type="submission" date="2019-03" db="EMBL/GenBank/DDBJ databases">
        <title>WGS assembly of Setaria viridis.</title>
        <authorList>
            <person name="Huang P."/>
            <person name="Jenkins J."/>
            <person name="Grimwood J."/>
            <person name="Barry K."/>
            <person name="Healey A."/>
            <person name="Mamidi S."/>
            <person name="Sreedasyam A."/>
            <person name="Shu S."/>
            <person name="Feldman M."/>
            <person name="Wu J."/>
            <person name="Yu Y."/>
            <person name="Chen C."/>
            <person name="Johnson J."/>
            <person name="Rokhsar D."/>
            <person name="Baxter I."/>
            <person name="Schmutz J."/>
            <person name="Brutnell T."/>
            <person name="Kellogg E."/>
        </authorList>
    </citation>
    <scope>NUCLEOTIDE SEQUENCE [LARGE SCALE GENOMIC DNA]</scope>
</reference>